<evidence type="ECO:0000256" key="3">
    <source>
        <dbReference type="ARBA" id="ARBA00022490"/>
    </source>
</evidence>
<evidence type="ECO:0008006" key="16">
    <source>
        <dbReference type="Google" id="ProtNLM"/>
    </source>
</evidence>
<evidence type="ECO:0000259" key="12">
    <source>
        <dbReference type="SMART" id="SM00065"/>
    </source>
</evidence>
<dbReference type="GO" id="GO:0070025">
    <property type="term" value="F:carbon monoxide binding"/>
    <property type="evidence" value="ECO:0007669"/>
    <property type="project" value="UniProtKB-ARBA"/>
</dbReference>
<comment type="cofactor">
    <cofactor evidence="1">
        <name>Mg(2+)</name>
        <dbReference type="ChEBI" id="CHEBI:18420"/>
    </cofactor>
</comment>
<evidence type="ECO:0000256" key="8">
    <source>
        <dbReference type="ARBA" id="ARBA00022801"/>
    </source>
</evidence>
<dbReference type="GO" id="GO:0000287">
    <property type="term" value="F:magnesium ion binding"/>
    <property type="evidence" value="ECO:0007669"/>
    <property type="project" value="UniProtKB-ARBA"/>
</dbReference>
<dbReference type="Gene3D" id="3.60.40.10">
    <property type="entry name" value="PPM-type phosphatase domain"/>
    <property type="match status" value="1"/>
</dbReference>
<evidence type="ECO:0000256" key="9">
    <source>
        <dbReference type="ARBA" id="ARBA00022842"/>
    </source>
</evidence>
<protein>
    <recommendedName>
        <fullName evidence="16">GAF domain-containing protein</fullName>
    </recommendedName>
</protein>
<evidence type="ECO:0000259" key="13">
    <source>
        <dbReference type="SMART" id="SM00331"/>
    </source>
</evidence>
<keyword evidence="9" id="KW-0460">Magnesium</keyword>
<keyword evidence="3" id="KW-0963">Cytoplasm</keyword>
<comment type="caution">
    <text evidence="14">The sequence shown here is derived from an EMBL/GenBank/DDBJ whole genome shotgun (WGS) entry which is preliminary data.</text>
</comment>
<dbReference type="InterPro" id="IPR036457">
    <property type="entry name" value="PPM-type-like_dom_sf"/>
</dbReference>
<dbReference type="Pfam" id="PF13185">
    <property type="entry name" value="GAF_2"/>
    <property type="match status" value="1"/>
</dbReference>
<dbReference type="GO" id="GO:0005524">
    <property type="term" value="F:ATP binding"/>
    <property type="evidence" value="ECO:0007669"/>
    <property type="project" value="UniProtKB-ARBA"/>
</dbReference>
<dbReference type="InterPro" id="IPR029016">
    <property type="entry name" value="GAF-like_dom_sf"/>
</dbReference>
<evidence type="ECO:0000256" key="2">
    <source>
        <dbReference type="ARBA" id="ARBA00001971"/>
    </source>
</evidence>
<proteinExistence type="predicted"/>
<keyword evidence="4" id="KW-0597">Phosphoprotein</keyword>
<dbReference type="Proteomes" id="UP000572051">
    <property type="component" value="Unassembled WGS sequence"/>
</dbReference>
<evidence type="ECO:0000256" key="4">
    <source>
        <dbReference type="ARBA" id="ARBA00022553"/>
    </source>
</evidence>
<dbReference type="GO" id="GO:0020037">
    <property type="term" value="F:heme binding"/>
    <property type="evidence" value="ECO:0007669"/>
    <property type="project" value="UniProtKB-ARBA"/>
</dbReference>
<dbReference type="SMART" id="SM00065">
    <property type="entry name" value="GAF"/>
    <property type="match status" value="1"/>
</dbReference>
<organism evidence="14 15">
    <name type="scientific">Nocardiopsis aegyptia</name>
    <dbReference type="NCBI Taxonomy" id="220378"/>
    <lineage>
        <taxon>Bacteria</taxon>
        <taxon>Bacillati</taxon>
        <taxon>Actinomycetota</taxon>
        <taxon>Actinomycetes</taxon>
        <taxon>Streptosporangiales</taxon>
        <taxon>Nocardiopsidaceae</taxon>
        <taxon>Nocardiopsis</taxon>
    </lineage>
</organism>
<dbReference type="RefSeq" id="WP_179827434.1">
    <property type="nucleotide sequence ID" value="NZ_JACCFS010000001.1"/>
</dbReference>
<evidence type="ECO:0000256" key="6">
    <source>
        <dbReference type="ARBA" id="ARBA00022723"/>
    </source>
</evidence>
<dbReference type="GO" id="GO:0070026">
    <property type="term" value="F:nitric oxide binding"/>
    <property type="evidence" value="ECO:0007669"/>
    <property type="project" value="UniProtKB-ARBA"/>
</dbReference>
<dbReference type="Gene3D" id="3.30.450.40">
    <property type="match status" value="1"/>
</dbReference>
<gene>
    <name evidence="14" type="ORF">HNR10_004934</name>
</gene>
<comment type="cofactor">
    <cofactor evidence="2">
        <name>heme</name>
        <dbReference type="ChEBI" id="CHEBI:30413"/>
    </cofactor>
</comment>
<dbReference type="SUPFAM" id="SSF81606">
    <property type="entry name" value="PP2C-like"/>
    <property type="match status" value="1"/>
</dbReference>
<sequence length="464" mass="49369">MVPDDRDDVAPGASVERVPLSREAADPALGGGRPDWGAVPGLGDDAHLTGVAEQVQELVRTQVRMRSLLGAVLALGQDLELRAVLRRVVAAAMELVGARYGALGILDDHGEGMAEFIPLGLDEEELRALDGVELPSGKGLLGLMIHQKEPLRVTDIGAHPDSVGFPPGHPPMRTLLGAAVKVRGRTYGNIYVSTRRDGHPFDHRDEEVLGALAGAAGIAIENARLFEEVRTSAERFQRLLLPRVPDLSPFEVASVYRPADAGLGGDWYDALRLRDGACVAVIGDVIGHDLVAAASMARIRSKLRALVYDRHTSPGAALSSLDRILMATEEDTVTTISLARIEPTGTGWDLCWSTAGHLPPLVLSPGGGARYLEAEPGLPLGVDPDAERPDHRYPMPPSSTVLMFTDGLVEHPDHPLDRGLDRVAEIAAACTDRSVQDLCRAVTDGAPGDGHDDLAVLAVRVPGR</sequence>
<evidence type="ECO:0000256" key="10">
    <source>
        <dbReference type="ARBA" id="ARBA00023004"/>
    </source>
</evidence>
<accession>A0A7Z0JC64</accession>
<evidence type="ECO:0000313" key="15">
    <source>
        <dbReference type="Proteomes" id="UP000572051"/>
    </source>
</evidence>
<dbReference type="EMBL" id="JACCFS010000001">
    <property type="protein sequence ID" value="NYJ37053.1"/>
    <property type="molecule type" value="Genomic_DNA"/>
</dbReference>
<evidence type="ECO:0000256" key="11">
    <source>
        <dbReference type="SAM" id="MobiDB-lite"/>
    </source>
</evidence>
<dbReference type="InterPro" id="IPR001932">
    <property type="entry name" value="PPM-type_phosphatase-like_dom"/>
</dbReference>
<keyword evidence="10" id="KW-0408">Iron</keyword>
<dbReference type="GO" id="GO:0000155">
    <property type="term" value="F:phosphorelay sensor kinase activity"/>
    <property type="evidence" value="ECO:0007669"/>
    <property type="project" value="UniProtKB-ARBA"/>
</dbReference>
<dbReference type="PANTHER" id="PTHR43156">
    <property type="entry name" value="STAGE II SPORULATION PROTEIN E-RELATED"/>
    <property type="match status" value="1"/>
</dbReference>
<dbReference type="GO" id="GO:0019825">
    <property type="term" value="F:oxygen binding"/>
    <property type="evidence" value="ECO:0007669"/>
    <property type="project" value="UniProtKB-ARBA"/>
</dbReference>
<dbReference type="PANTHER" id="PTHR43156:SF2">
    <property type="entry name" value="STAGE II SPORULATION PROTEIN E"/>
    <property type="match status" value="1"/>
</dbReference>
<keyword evidence="6" id="KW-0479">Metal-binding</keyword>
<evidence type="ECO:0000313" key="14">
    <source>
        <dbReference type="EMBL" id="NYJ37053.1"/>
    </source>
</evidence>
<name>A0A7Z0JC64_9ACTN</name>
<evidence type="ECO:0000256" key="1">
    <source>
        <dbReference type="ARBA" id="ARBA00001946"/>
    </source>
</evidence>
<reference evidence="14 15" key="1">
    <citation type="submission" date="2020-07" db="EMBL/GenBank/DDBJ databases">
        <title>Sequencing the genomes of 1000 actinobacteria strains.</title>
        <authorList>
            <person name="Klenk H.-P."/>
        </authorList>
    </citation>
    <scope>NUCLEOTIDE SEQUENCE [LARGE SCALE GENOMIC DNA]</scope>
    <source>
        <strain evidence="14 15">DSM 44442</strain>
    </source>
</reference>
<dbReference type="SMART" id="SM00331">
    <property type="entry name" value="PP2C_SIG"/>
    <property type="match status" value="1"/>
</dbReference>
<dbReference type="SUPFAM" id="SSF55781">
    <property type="entry name" value="GAF domain-like"/>
    <property type="match status" value="1"/>
</dbReference>
<feature type="region of interest" description="Disordered" evidence="11">
    <location>
        <begin position="1"/>
        <end position="36"/>
    </location>
</feature>
<dbReference type="InterPro" id="IPR003018">
    <property type="entry name" value="GAF"/>
</dbReference>
<keyword evidence="15" id="KW-1185">Reference proteome</keyword>
<evidence type="ECO:0000256" key="5">
    <source>
        <dbReference type="ARBA" id="ARBA00022679"/>
    </source>
</evidence>
<dbReference type="Pfam" id="PF07228">
    <property type="entry name" value="SpoIIE"/>
    <property type="match status" value="1"/>
</dbReference>
<dbReference type="GO" id="GO:0070483">
    <property type="term" value="P:detection of hypoxia"/>
    <property type="evidence" value="ECO:0007669"/>
    <property type="project" value="UniProtKB-ARBA"/>
</dbReference>
<dbReference type="AlphaFoldDB" id="A0A7Z0JC64"/>
<dbReference type="FunFam" id="3.30.450.40:FF:000052">
    <property type="entry name" value="Oxygen sensor histidine kinase response regulator DevS/DosS"/>
    <property type="match status" value="1"/>
</dbReference>
<feature type="domain" description="GAF" evidence="12">
    <location>
        <begin position="80"/>
        <end position="230"/>
    </location>
</feature>
<dbReference type="InterPro" id="IPR052016">
    <property type="entry name" value="Bact_Sigma-Reg"/>
</dbReference>
<dbReference type="GO" id="GO:0019826">
    <property type="term" value="F:oxygen sensor activity"/>
    <property type="evidence" value="ECO:0007669"/>
    <property type="project" value="UniProtKB-ARBA"/>
</dbReference>
<evidence type="ECO:0000256" key="7">
    <source>
        <dbReference type="ARBA" id="ARBA00022777"/>
    </source>
</evidence>
<dbReference type="GO" id="GO:0016791">
    <property type="term" value="F:phosphatase activity"/>
    <property type="evidence" value="ECO:0007669"/>
    <property type="project" value="TreeGrafter"/>
</dbReference>
<keyword evidence="7" id="KW-0418">Kinase</keyword>
<feature type="domain" description="PPM-type phosphatase" evidence="13">
    <location>
        <begin position="250"/>
        <end position="461"/>
    </location>
</feature>
<keyword evidence="5" id="KW-0808">Transferase</keyword>
<keyword evidence="8" id="KW-0378">Hydrolase</keyword>